<evidence type="ECO:0000256" key="4">
    <source>
        <dbReference type="ARBA" id="ARBA00009038"/>
    </source>
</evidence>
<evidence type="ECO:0000256" key="10">
    <source>
        <dbReference type="ARBA" id="ARBA00023136"/>
    </source>
</evidence>
<evidence type="ECO:0000313" key="17">
    <source>
        <dbReference type="EMBL" id="JAB59091.1"/>
    </source>
</evidence>
<dbReference type="GO" id="GO:0008250">
    <property type="term" value="C:oligosaccharyltransferase complex"/>
    <property type="evidence" value="ECO:0007669"/>
    <property type="project" value="UniProtKB-UniRule"/>
</dbReference>
<dbReference type="InterPro" id="IPR056790">
    <property type="entry name" value="Ribophorin_II_C"/>
</dbReference>
<keyword evidence="10 12" id="KW-0472">Membrane</keyword>
<keyword evidence="9 12" id="KW-1133">Transmembrane helix</keyword>
<accession>U5EVZ5</accession>
<feature type="domain" description="Ribophorin II N-terminal" evidence="13">
    <location>
        <begin position="30"/>
        <end position="266"/>
    </location>
</feature>
<feature type="transmembrane region" description="Helical" evidence="12">
    <location>
        <begin position="571"/>
        <end position="598"/>
    </location>
</feature>
<feature type="transmembrane region" description="Helical" evidence="12">
    <location>
        <begin position="604"/>
        <end position="622"/>
    </location>
</feature>
<feature type="domain" description="Ribophorin II C-terminal" evidence="16">
    <location>
        <begin position="531"/>
        <end position="629"/>
    </location>
</feature>
<dbReference type="UniPathway" id="UPA00378"/>
<comment type="similarity">
    <text evidence="4 12">Belongs to the SWP1 family.</text>
</comment>
<dbReference type="GO" id="GO:0016740">
    <property type="term" value="F:transferase activity"/>
    <property type="evidence" value="ECO:0007669"/>
    <property type="project" value="UniProtKB-KW"/>
</dbReference>
<dbReference type="EMBL" id="GANO01000780">
    <property type="protein sequence ID" value="JAB59091.1"/>
    <property type="molecule type" value="mRNA"/>
</dbReference>
<keyword evidence="17" id="KW-0808">Transferase</keyword>
<evidence type="ECO:0000256" key="1">
    <source>
        <dbReference type="ARBA" id="ARBA00002791"/>
    </source>
</evidence>
<evidence type="ECO:0000259" key="16">
    <source>
        <dbReference type="Pfam" id="PF25147"/>
    </source>
</evidence>
<comment type="pathway">
    <text evidence="3 12">Protein modification; protein glycosylation.</text>
</comment>
<protein>
    <recommendedName>
        <fullName evidence="5 12">Dolichyl-diphosphooligosaccharide--protein glycosyltransferase subunit 2</fullName>
    </recommendedName>
    <alternativeName>
        <fullName evidence="12">Ribophorin-2</fullName>
    </alternativeName>
</protein>
<feature type="transmembrane region" description="Helical" evidence="12">
    <location>
        <begin position="545"/>
        <end position="564"/>
    </location>
</feature>
<feature type="chain" id="PRO_5019621783" description="Dolichyl-diphosphooligosaccharide--protein glycosyltransferase subunit 2" evidence="12">
    <location>
        <begin position="23"/>
        <end position="633"/>
    </location>
</feature>
<comment type="function">
    <text evidence="1 12">Subunit of the oligosaccharyl transferase (OST) complex that catalyzes the initial transfer of a defined glycan (Glc(3)Man(9)GlcNAc(2) in eukaryotes) from the lipid carrier dolichol-pyrophosphate to an asparagine residue within an Asn-X-Ser/Thr consensus motif in nascent polypeptide chains, the first step in protein N-glycosylation. N-glycosylation occurs cotranslationally and the complex associates with the Sec61 complex at the channel-forming translocon complex that mediates protein translocation across the endoplasmic reticulum (ER). All subunits are required for a maximal enzyme activity.</text>
</comment>
<keyword evidence="6 12" id="KW-0812">Transmembrane</keyword>
<keyword evidence="7 12" id="KW-0732">Signal</keyword>
<evidence type="ECO:0000256" key="7">
    <source>
        <dbReference type="ARBA" id="ARBA00022729"/>
    </source>
</evidence>
<dbReference type="InterPro" id="IPR055375">
    <property type="entry name" value="Ribophorin_II_2nd"/>
</dbReference>
<comment type="subcellular location">
    <subcellularLocation>
        <location evidence="2 12">Endoplasmic reticulum membrane</location>
        <topology evidence="2 12">Multi-pass membrane protein</topology>
    </subcellularLocation>
</comment>
<evidence type="ECO:0000256" key="12">
    <source>
        <dbReference type="RuleBase" id="RU366029"/>
    </source>
</evidence>
<evidence type="ECO:0000256" key="8">
    <source>
        <dbReference type="ARBA" id="ARBA00022824"/>
    </source>
</evidence>
<dbReference type="AlphaFoldDB" id="U5EVZ5"/>
<dbReference type="PANTHER" id="PTHR12640:SF0">
    <property type="entry name" value="DOLICHYL-DIPHOSPHOOLIGOSACCHARIDE--PROTEIN GLYCOSYLTRANSFERASE SUBUNIT 2"/>
    <property type="match status" value="1"/>
</dbReference>
<evidence type="ECO:0000259" key="15">
    <source>
        <dbReference type="Pfam" id="PF23861"/>
    </source>
</evidence>
<evidence type="ECO:0000259" key="13">
    <source>
        <dbReference type="Pfam" id="PF05817"/>
    </source>
</evidence>
<keyword evidence="8 12" id="KW-0256">Endoplasmic reticulum</keyword>
<dbReference type="PANTHER" id="PTHR12640">
    <property type="entry name" value="RIBOPHORIN II"/>
    <property type="match status" value="1"/>
</dbReference>
<dbReference type="Pfam" id="PF23861">
    <property type="entry name" value="Ribophorin_II_2nd"/>
    <property type="match status" value="1"/>
</dbReference>
<dbReference type="InterPro" id="IPR055373">
    <property type="entry name" value="Ribophorin_II_N"/>
</dbReference>
<comment type="subunit">
    <text evidence="11">Component of the oligosaccharyltransferase (OST) complex. OST exists in two different complex forms which contain common core subunits RPN1, RPN2, OST48, OST4, DAD1 and TMEM258, either STT3A or STT3B as catalytic subunits, and form-specific accessory subunits. STT3A complex assembly occurs through the formation of 3 subcomplexes. Subcomplex 1 contains RPN1 and TMEM258, subcomplex 2 contains the STT3A-specific subunits STT3A, DC2/OSTC, and KCP2 as well as the core subunit OST4, and subcomplex 3 contains RPN2, DAD1, and OST48. The STT3A complex can form stable complexes with the Sec61 complex or with both the Sec61 and TRAP complexes. Interacts with DDI2. Interacts with TMEM35A/NACHO.</text>
</comment>
<sequence length="633" mass="69439">MFKIGKLQFLLVLLLIINYSNGLRTVVNHLSSADLDRLDKVFLDGFKSNDLQSIYYSSFNLKQITPADKLATCKRLLASYSDSKLNDFEKNFYLLGTHKQLACSEKIPPTISDAKTLLTKDASTAQEIYYNYLSAKASSETIDEATKAKIVKNLQTILKKDDSLNSLGHAFFIAAELGSTHGSVIYDRIEDAIVQADEVDGKMLQFEGGLSITALIVNGALKLSSTLGKPSPLNAEQAVKFSAYFLSRSSVQTAKGASVLLEALKNISQQKAIAPICIQLAGNGQLLPESPVLSVKVCNLLGEPLQPALAQLSTTITSKQTKSALVSKVNLVPSRTDSTLFTYDLKSSNPSRGQYHVEIDAGAYKQSLNVNILGKVKVQLLEIGVGDSDSASSVKKQTVSYPSKLKEVLAADSQQKIVIKAVLVDESTTKPINVHQAFVLLRNEKTNDEIIFVAEQDTTKAYKFEMDVGARSADFGHKTGLYSINLIIGDALLSNSFKWHLSDVTLNFAQASTKDTVSTIRQPLPEIEHQFRAPEKRPPRFLSDLFTGLCLAPILLLFVFWAKLQANVSNFIFSLSSIGFHLGFGAILGLFGVFWLKLNMFETIRYLLPVLLVTFICGNKLLKAIAAKRTSEK</sequence>
<evidence type="ECO:0000256" key="6">
    <source>
        <dbReference type="ARBA" id="ARBA00022692"/>
    </source>
</evidence>
<organism evidence="17">
    <name type="scientific">Corethrella appendiculata</name>
    <dbReference type="NCBI Taxonomy" id="1370023"/>
    <lineage>
        <taxon>Eukaryota</taxon>
        <taxon>Metazoa</taxon>
        <taxon>Ecdysozoa</taxon>
        <taxon>Arthropoda</taxon>
        <taxon>Hexapoda</taxon>
        <taxon>Insecta</taxon>
        <taxon>Pterygota</taxon>
        <taxon>Neoptera</taxon>
        <taxon>Endopterygota</taxon>
        <taxon>Diptera</taxon>
        <taxon>Nematocera</taxon>
        <taxon>Culicoidea</taxon>
        <taxon>Chaoboridae</taxon>
        <taxon>Corethrella</taxon>
    </lineage>
</organism>
<dbReference type="Pfam" id="PF05817">
    <property type="entry name" value="Ribophorin_II"/>
    <property type="match status" value="1"/>
</dbReference>
<evidence type="ECO:0000256" key="3">
    <source>
        <dbReference type="ARBA" id="ARBA00004922"/>
    </source>
</evidence>
<feature type="domain" description="Ribophorin II second" evidence="15">
    <location>
        <begin position="276"/>
        <end position="371"/>
    </location>
</feature>
<evidence type="ECO:0000256" key="11">
    <source>
        <dbReference type="ARBA" id="ARBA00046750"/>
    </source>
</evidence>
<dbReference type="Pfam" id="PF23860">
    <property type="entry name" value="Ribophorin_II_3rd"/>
    <property type="match status" value="1"/>
</dbReference>
<proteinExistence type="evidence at transcript level"/>
<reference evidence="17" key="1">
    <citation type="journal article" date="2014" name="Insect Biochem. Mol. Biol.">
        <title>An insight into the sialome of the frog biting fly, Corethrella appendiculata.</title>
        <authorList>
            <person name="Ribeiro J.M.C."/>
            <person name="Chagas A.C."/>
            <person name="Pham V.M."/>
            <person name="Lounibos L.P."/>
            <person name="Calvo E."/>
        </authorList>
    </citation>
    <scope>NUCLEOTIDE SEQUENCE</scope>
    <source>
        <tissue evidence="17">Salivary glands</tissue>
    </source>
</reference>
<dbReference type="Pfam" id="PF25147">
    <property type="entry name" value="Ribophorin_II_C"/>
    <property type="match status" value="1"/>
</dbReference>
<name>U5EVZ5_9DIPT</name>
<evidence type="ECO:0000256" key="5">
    <source>
        <dbReference type="ARBA" id="ARBA00017612"/>
    </source>
</evidence>
<dbReference type="InterPro" id="IPR055374">
    <property type="entry name" value="Ribophorin_II_3rd"/>
</dbReference>
<evidence type="ECO:0000256" key="2">
    <source>
        <dbReference type="ARBA" id="ARBA00004477"/>
    </source>
</evidence>
<feature type="domain" description="Ribophorin II third" evidence="14">
    <location>
        <begin position="381"/>
        <end position="506"/>
    </location>
</feature>
<evidence type="ECO:0000259" key="14">
    <source>
        <dbReference type="Pfam" id="PF23860"/>
    </source>
</evidence>
<dbReference type="GO" id="GO:0006487">
    <property type="term" value="P:protein N-linked glycosylation"/>
    <property type="evidence" value="ECO:0007669"/>
    <property type="project" value="UniProtKB-UniRule"/>
</dbReference>
<feature type="signal peptide" evidence="12">
    <location>
        <begin position="1"/>
        <end position="22"/>
    </location>
</feature>
<evidence type="ECO:0000256" key="9">
    <source>
        <dbReference type="ARBA" id="ARBA00022989"/>
    </source>
</evidence>
<dbReference type="InterPro" id="IPR008814">
    <property type="entry name" value="Swp1"/>
</dbReference>